<dbReference type="AlphaFoldDB" id="A0A368DW69"/>
<feature type="transmembrane region" description="Helical" evidence="6">
    <location>
        <begin position="341"/>
        <end position="366"/>
    </location>
</feature>
<evidence type="ECO:0000256" key="2">
    <source>
        <dbReference type="ARBA" id="ARBA00022448"/>
    </source>
</evidence>
<keyword evidence="5 6" id="KW-0472">Membrane</keyword>
<dbReference type="PANTHER" id="PTHR42948:SF1">
    <property type="entry name" value="TRANSPORTER"/>
    <property type="match status" value="1"/>
</dbReference>
<feature type="transmembrane region" description="Helical" evidence="6">
    <location>
        <begin position="216"/>
        <end position="235"/>
    </location>
</feature>
<keyword evidence="2" id="KW-0813">Transport</keyword>
<feature type="transmembrane region" description="Helical" evidence="6">
    <location>
        <begin position="295"/>
        <end position="321"/>
    </location>
</feature>
<feature type="transmembrane region" description="Helical" evidence="6">
    <location>
        <begin position="258"/>
        <end position="283"/>
    </location>
</feature>
<dbReference type="NCBIfam" id="NF037979">
    <property type="entry name" value="Na_transp"/>
    <property type="match status" value="1"/>
</dbReference>
<dbReference type="PRINTS" id="PR00176">
    <property type="entry name" value="NANEUSMPORT"/>
</dbReference>
<dbReference type="CDD" id="cd10336">
    <property type="entry name" value="SLC6sbd_Tyt1-Like"/>
    <property type="match status" value="1"/>
</dbReference>
<dbReference type="PROSITE" id="PS50267">
    <property type="entry name" value="NA_NEUROTRAN_SYMP_3"/>
    <property type="match status" value="1"/>
</dbReference>
<accession>A0A368DW69</accession>
<evidence type="ECO:0000313" key="7">
    <source>
        <dbReference type="EMBL" id="RCL76090.1"/>
    </source>
</evidence>
<comment type="subcellular location">
    <subcellularLocation>
        <location evidence="1">Membrane</location>
        <topology evidence="1">Multi-pass membrane protein</topology>
    </subcellularLocation>
</comment>
<feature type="transmembrane region" description="Helical" evidence="6">
    <location>
        <begin position="128"/>
        <end position="150"/>
    </location>
</feature>
<sequence length="490" mass="52736">MYLRYLTPITRIQLFISAEPDYSCNKQLERKSMSENRHVSSTENLAWSSHIGFLLACVGAAIGLGNIWKFPYMAGTQGGGAFVLIYLVTIFLIAIPVAAAELITGRMARRNAVDSVIYLARDTKSPSLYGIAGLIAVLASFMLLTFYPVISGWVMAYLGKSLMGGFSGFDANQVAAEFNNLLANPAEMIFWQVSFLTLTGFVVARDIRSGLEKANLFLMPVLVLMLVMVVIYGAIEGDIGAAISFLFTPDFSSITPEVILSAVGHGFFSVGVGAAMLITYGAYLDHNISIGEAAITIGIADTVIALLAGIGIFAIVFGQSLEPAQGPGLIFVTLPLAFSDMAGGSFFASLFFLLVVFAALTSNLALTEVIVRFVSDKLGTSRAKTTFGVLLASFIVGLTTIFSFNILSEFRLSDSGVFADKTLFDAKDYVTSNILMPLGGLLIVAFAGWIVPAKTSLEHFGGTIWMHTIWLWLSRLIAPLGVIWVFISNL</sequence>
<feature type="transmembrane region" description="Helical" evidence="6">
    <location>
        <begin position="464"/>
        <end position="487"/>
    </location>
</feature>
<dbReference type="Proteomes" id="UP000252132">
    <property type="component" value="Unassembled WGS sequence"/>
</dbReference>
<evidence type="ECO:0000256" key="1">
    <source>
        <dbReference type="ARBA" id="ARBA00004141"/>
    </source>
</evidence>
<name>A0A368DW69_9PROT</name>
<feature type="transmembrane region" description="Helical" evidence="6">
    <location>
        <begin position="434"/>
        <end position="452"/>
    </location>
</feature>
<feature type="transmembrane region" description="Helical" evidence="6">
    <location>
        <begin position="45"/>
        <end position="68"/>
    </location>
</feature>
<keyword evidence="3 6" id="KW-0812">Transmembrane</keyword>
<feature type="transmembrane region" description="Helical" evidence="6">
    <location>
        <begin position="188"/>
        <end position="204"/>
    </location>
</feature>
<evidence type="ECO:0000313" key="8">
    <source>
        <dbReference type="Proteomes" id="UP000252132"/>
    </source>
</evidence>
<dbReference type="GO" id="GO:0016020">
    <property type="term" value="C:membrane"/>
    <property type="evidence" value="ECO:0007669"/>
    <property type="project" value="UniProtKB-SubCell"/>
</dbReference>
<dbReference type="InterPro" id="IPR047218">
    <property type="entry name" value="YocR/YhdH-like"/>
</dbReference>
<comment type="caution">
    <text evidence="7">The sequence shown here is derived from an EMBL/GenBank/DDBJ whole genome shotgun (WGS) entry which is preliminary data.</text>
</comment>
<keyword evidence="4 6" id="KW-1133">Transmembrane helix</keyword>
<dbReference type="InterPro" id="IPR037272">
    <property type="entry name" value="SNS_sf"/>
</dbReference>
<dbReference type="PANTHER" id="PTHR42948">
    <property type="entry name" value="TRANSPORTER"/>
    <property type="match status" value="1"/>
</dbReference>
<dbReference type="EMBL" id="QOQF01000025">
    <property type="protein sequence ID" value="RCL76090.1"/>
    <property type="molecule type" value="Genomic_DNA"/>
</dbReference>
<dbReference type="Pfam" id="PF00209">
    <property type="entry name" value="SNF"/>
    <property type="match status" value="2"/>
</dbReference>
<dbReference type="InterPro" id="IPR000175">
    <property type="entry name" value="Na/ntran_symport"/>
</dbReference>
<feature type="transmembrane region" description="Helical" evidence="6">
    <location>
        <begin position="387"/>
        <end position="407"/>
    </location>
</feature>
<feature type="transmembrane region" description="Helical" evidence="6">
    <location>
        <begin position="80"/>
        <end position="100"/>
    </location>
</feature>
<gene>
    <name evidence="7" type="ORF">DBW69_05665</name>
</gene>
<evidence type="ECO:0000256" key="4">
    <source>
        <dbReference type="ARBA" id="ARBA00022989"/>
    </source>
</evidence>
<organism evidence="7 8">
    <name type="scientific">PS1 clade bacterium</name>
    <dbReference type="NCBI Taxonomy" id="2175152"/>
    <lineage>
        <taxon>Bacteria</taxon>
        <taxon>Pseudomonadati</taxon>
        <taxon>Pseudomonadota</taxon>
        <taxon>Alphaproteobacteria</taxon>
        <taxon>PS1 clade</taxon>
    </lineage>
</organism>
<evidence type="ECO:0000256" key="3">
    <source>
        <dbReference type="ARBA" id="ARBA00022692"/>
    </source>
</evidence>
<proteinExistence type="predicted"/>
<dbReference type="SUPFAM" id="SSF161070">
    <property type="entry name" value="SNF-like"/>
    <property type="match status" value="1"/>
</dbReference>
<reference evidence="7 8" key="1">
    <citation type="journal article" date="2018" name="Microbiome">
        <title>Fine metagenomic profile of the Mediterranean stratified and mixed water columns revealed by assembly and recruitment.</title>
        <authorList>
            <person name="Haro-Moreno J.M."/>
            <person name="Lopez-Perez M."/>
            <person name="De La Torre J.R."/>
            <person name="Picazo A."/>
            <person name="Camacho A."/>
            <person name="Rodriguez-Valera F."/>
        </authorList>
    </citation>
    <scope>NUCLEOTIDE SEQUENCE [LARGE SCALE GENOMIC DNA]</scope>
    <source>
        <strain evidence="7">MED-G55</strain>
    </source>
</reference>
<evidence type="ECO:0000256" key="6">
    <source>
        <dbReference type="SAM" id="Phobius"/>
    </source>
</evidence>
<evidence type="ECO:0000256" key="5">
    <source>
        <dbReference type="ARBA" id="ARBA00023136"/>
    </source>
</evidence>
<protein>
    <submittedName>
        <fullName evidence="7">Sodium-dependent transporter</fullName>
    </submittedName>
</protein>